<evidence type="ECO:0000256" key="1">
    <source>
        <dbReference type="SAM" id="Phobius"/>
    </source>
</evidence>
<dbReference type="EMBL" id="JBHSQJ010000124">
    <property type="protein sequence ID" value="MFC5910631.1"/>
    <property type="molecule type" value="Genomic_DNA"/>
</dbReference>
<sequence length="59" mass="6245">MAVRTEGPVRRSSRSREGTRNPLVALAIALPVAALLAVAFGGWGQFASQADTMLRLIGH</sequence>
<evidence type="ECO:0000313" key="3">
    <source>
        <dbReference type="Proteomes" id="UP001596174"/>
    </source>
</evidence>
<dbReference type="Proteomes" id="UP001596174">
    <property type="component" value="Unassembled WGS sequence"/>
</dbReference>
<keyword evidence="1" id="KW-1133">Transmembrane helix</keyword>
<comment type="caution">
    <text evidence="2">The sequence shown here is derived from an EMBL/GenBank/DDBJ whole genome shotgun (WGS) entry which is preliminary data.</text>
</comment>
<accession>A0ABW1G9X0</accession>
<protein>
    <submittedName>
        <fullName evidence="2">Uncharacterized protein</fullName>
    </submittedName>
</protein>
<reference evidence="3" key="1">
    <citation type="journal article" date="2019" name="Int. J. Syst. Evol. Microbiol.">
        <title>The Global Catalogue of Microorganisms (GCM) 10K type strain sequencing project: providing services to taxonomists for standard genome sequencing and annotation.</title>
        <authorList>
            <consortium name="The Broad Institute Genomics Platform"/>
            <consortium name="The Broad Institute Genome Sequencing Center for Infectious Disease"/>
            <person name="Wu L."/>
            <person name="Ma J."/>
        </authorList>
    </citation>
    <scope>NUCLEOTIDE SEQUENCE [LARGE SCALE GENOMIC DNA]</scope>
    <source>
        <strain evidence="3">JCM 4816</strain>
    </source>
</reference>
<name>A0ABW1G9X0_9ACTN</name>
<gene>
    <name evidence="2" type="ORF">ACFP3V_25890</name>
</gene>
<keyword evidence="3" id="KW-1185">Reference proteome</keyword>
<organism evidence="2 3">
    <name type="scientific">Streptacidiphilus monticola</name>
    <dbReference type="NCBI Taxonomy" id="2161674"/>
    <lineage>
        <taxon>Bacteria</taxon>
        <taxon>Bacillati</taxon>
        <taxon>Actinomycetota</taxon>
        <taxon>Actinomycetes</taxon>
        <taxon>Kitasatosporales</taxon>
        <taxon>Streptomycetaceae</taxon>
        <taxon>Streptacidiphilus</taxon>
    </lineage>
</organism>
<feature type="transmembrane region" description="Helical" evidence="1">
    <location>
        <begin position="21"/>
        <end position="43"/>
    </location>
</feature>
<keyword evidence="1" id="KW-0812">Transmembrane</keyword>
<proteinExistence type="predicted"/>
<dbReference type="RefSeq" id="WP_380588163.1">
    <property type="nucleotide sequence ID" value="NZ_JBHSQJ010000124.1"/>
</dbReference>
<keyword evidence="1" id="KW-0472">Membrane</keyword>
<evidence type="ECO:0000313" key="2">
    <source>
        <dbReference type="EMBL" id="MFC5910631.1"/>
    </source>
</evidence>